<proteinExistence type="predicted"/>
<reference evidence="1" key="1">
    <citation type="submission" date="2023-03" db="EMBL/GenBank/DDBJ databases">
        <title>Massive genome expansion in bonnet fungi (Mycena s.s.) driven by repeated elements and novel gene families across ecological guilds.</title>
        <authorList>
            <consortium name="Lawrence Berkeley National Laboratory"/>
            <person name="Harder C.B."/>
            <person name="Miyauchi S."/>
            <person name="Viragh M."/>
            <person name="Kuo A."/>
            <person name="Thoen E."/>
            <person name="Andreopoulos B."/>
            <person name="Lu D."/>
            <person name="Skrede I."/>
            <person name="Drula E."/>
            <person name="Henrissat B."/>
            <person name="Morin E."/>
            <person name="Kohler A."/>
            <person name="Barry K."/>
            <person name="LaButti K."/>
            <person name="Morin E."/>
            <person name="Salamov A."/>
            <person name="Lipzen A."/>
            <person name="Mereny Z."/>
            <person name="Hegedus B."/>
            <person name="Baldrian P."/>
            <person name="Stursova M."/>
            <person name="Weitz H."/>
            <person name="Taylor A."/>
            <person name="Grigoriev I.V."/>
            <person name="Nagy L.G."/>
            <person name="Martin F."/>
            <person name="Kauserud H."/>
        </authorList>
    </citation>
    <scope>NUCLEOTIDE SEQUENCE</scope>
    <source>
        <strain evidence="1">CBHHK200</strain>
    </source>
</reference>
<dbReference type="AlphaFoldDB" id="A0AAD6XFP0"/>
<evidence type="ECO:0000313" key="2">
    <source>
        <dbReference type="Proteomes" id="UP001218188"/>
    </source>
</evidence>
<protein>
    <submittedName>
        <fullName evidence="1">Uncharacterized protein</fullName>
    </submittedName>
</protein>
<gene>
    <name evidence="1" type="ORF">C8F04DRAFT_1173396</name>
</gene>
<organism evidence="1 2">
    <name type="scientific">Mycena alexandri</name>
    <dbReference type="NCBI Taxonomy" id="1745969"/>
    <lineage>
        <taxon>Eukaryota</taxon>
        <taxon>Fungi</taxon>
        <taxon>Dikarya</taxon>
        <taxon>Basidiomycota</taxon>
        <taxon>Agaricomycotina</taxon>
        <taxon>Agaricomycetes</taxon>
        <taxon>Agaricomycetidae</taxon>
        <taxon>Agaricales</taxon>
        <taxon>Marasmiineae</taxon>
        <taxon>Mycenaceae</taxon>
        <taxon>Mycena</taxon>
    </lineage>
</organism>
<dbReference type="EMBL" id="JARJCM010000003">
    <property type="protein sequence ID" value="KAJ7046460.1"/>
    <property type="molecule type" value="Genomic_DNA"/>
</dbReference>
<keyword evidence="2" id="KW-1185">Reference proteome</keyword>
<name>A0AAD6XFP0_9AGAR</name>
<evidence type="ECO:0000313" key="1">
    <source>
        <dbReference type="EMBL" id="KAJ7046460.1"/>
    </source>
</evidence>
<comment type="caution">
    <text evidence="1">The sequence shown here is derived from an EMBL/GenBank/DDBJ whole genome shotgun (WGS) entry which is preliminary data.</text>
</comment>
<accession>A0AAD6XFP0</accession>
<sequence length="243" mass="27050">MRACIEGERVAVIISDHCKMSSRPGESAELSQYGLVRLCFTQKYSGKVAKKVVGGEAMFFVTQVLGKGGFVWREKCLAQLKFSFPLFGLRIVFPEGEVANREYFGRIWLASGVFWRKWLGNPTHRPLNAEVKLADFFAGLALSNVIPIPNFNGGRLYLPECNEATVPPNLRSHRQNAAHDPATARQSRGHVPAGPWCWPMEVTIRSLKPEASLHTREAHLTARNTRPMFRCIINASANSVNGA</sequence>
<dbReference type="Proteomes" id="UP001218188">
    <property type="component" value="Unassembled WGS sequence"/>
</dbReference>